<sequence>MTSTQKPHFFRIIHPSFLTHGYPGIPQIFLKEYGNSLSNFVFLHLPTGAEWRIELLKLHDEVLFGSGWQRFADFYSIRYGHFLLFRYEGSSHFHVLIFDMTASEIEYPYATAPNHYHNHHKVSVESLDDFPSSKTANYMDMIDITSSEAVFYPNGASSLPKVEDIQGDFPTTHKTREITRNNPSFKPHNACSSHHYHSSIPISRGGALGRAKAFKFENPFFIVTMRPSYIGSWYGLSIPLSFVKRHFKTDNKKTTLSVSDGRTWSVKYIIMKKSKVKFSSGWTKFARDNSLEVGDVCAFELIKCTGTSLKVVIFRNNEDAGHDHLQQ</sequence>
<feature type="domain" description="TF-B3" evidence="6">
    <location>
        <begin position="8"/>
        <end position="101"/>
    </location>
</feature>
<dbReference type="PANTHER" id="PTHR31920">
    <property type="entry name" value="B3 DOMAIN-CONTAINING"/>
    <property type="match status" value="1"/>
</dbReference>
<evidence type="ECO:0000256" key="2">
    <source>
        <dbReference type="ARBA" id="ARBA00023015"/>
    </source>
</evidence>
<evidence type="ECO:0000259" key="6">
    <source>
        <dbReference type="PROSITE" id="PS50863"/>
    </source>
</evidence>
<keyword evidence="8" id="KW-1185">Reference proteome</keyword>
<feature type="domain" description="TF-B3" evidence="6">
    <location>
        <begin position="221"/>
        <end position="317"/>
    </location>
</feature>
<dbReference type="InterPro" id="IPR003340">
    <property type="entry name" value="B3_DNA-bd"/>
</dbReference>
<gene>
    <name evidence="7" type="ORF">VitviT2T_016997</name>
</gene>
<keyword evidence="2" id="KW-0805">Transcription regulation</keyword>
<reference evidence="7 8" key="1">
    <citation type="journal article" date="2023" name="Hortic Res">
        <title>The complete reference genome for grapevine (Vitis vinifera L.) genetics and breeding.</title>
        <authorList>
            <person name="Shi X."/>
            <person name="Cao S."/>
            <person name="Wang X."/>
            <person name="Huang S."/>
            <person name="Wang Y."/>
            <person name="Liu Z."/>
            <person name="Liu W."/>
            <person name="Leng X."/>
            <person name="Peng Y."/>
            <person name="Wang N."/>
            <person name="Wang Y."/>
            <person name="Ma Z."/>
            <person name="Xu X."/>
            <person name="Zhang F."/>
            <person name="Xue H."/>
            <person name="Zhong H."/>
            <person name="Wang Y."/>
            <person name="Zhang K."/>
            <person name="Velt A."/>
            <person name="Avia K."/>
            <person name="Holtgrawe D."/>
            <person name="Grimplet J."/>
            <person name="Matus J.T."/>
            <person name="Ware D."/>
            <person name="Wu X."/>
            <person name="Wang H."/>
            <person name="Liu C."/>
            <person name="Fang Y."/>
            <person name="Rustenholz C."/>
            <person name="Cheng Z."/>
            <person name="Xiao H."/>
            <person name="Zhou Y."/>
        </authorList>
    </citation>
    <scope>NUCLEOTIDE SEQUENCE [LARGE SCALE GENOMIC DNA]</scope>
    <source>
        <strain evidence="8">cv. Pinot noir / PN40024</strain>
        <tissue evidence="7">Leaf</tissue>
    </source>
</reference>
<dbReference type="SMART" id="SM01019">
    <property type="entry name" value="B3"/>
    <property type="match status" value="2"/>
</dbReference>
<organism evidence="7 8">
    <name type="scientific">Vitis vinifera</name>
    <name type="common">Grape</name>
    <dbReference type="NCBI Taxonomy" id="29760"/>
    <lineage>
        <taxon>Eukaryota</taxon>
        <taxon>Viridiplantae</taxon>
        <taxon>Streptophyta</taxon>
        <taxon>Embryophyta</taxon>
        <taxon>Tracheophyta</taxon>
        <taxon>Spermatophyta</taxon>
        <taxon>Magnoliopsida</taxon>
        <taxon>eudicotyledons</taxon>
        <taxon>Gunneridae</taxon>
        <taxon>Pentapetalae</taxon>
        <taxon>rosids</taxon>
        <taxon>Vitales</taxon>
        <taxon>Vitaceae</taxon>
        <taxon>Viteae</taxon>
        <taxon>Vitis</taxon>
    </lineage>
</organism>
<proteinExistence type="predicted"/>
<dbReference type="PANTHER" id="PTHR31920:SF37">
    <property type="entry name" value="B3 DOMAIN-CONTAINING TRANSCRIPTION FACTOR VRN1"/>
    <property type="match status" value="1"/>
</dbReference>
<comment type="subcellular location">
    <subcellularLocation>
        <location evidence="1">Nucleus</location>
    </subcellularLocation>
</comment>
<dbReference type="Pfam" id="PF02362">
    <property type="entry name" value="B3"/>
    <property type="match status" value="2"/>
</dbReference>
<evidence type="ECO:0000256" key="4">
    <source>
        <dbReference type="ARBA" id="ARBA00023163"/>
    </source>
</evidence>
<evidence type="ECO:0000256" key="1">
    <source>
        <dbReference type="ARBA" id="ARBA00004123"/>
    </source>
</evidence>
<keyword evidence="4" id="KW-0804">Transcription</keyword>
<dbReference type="InterPro" id="IPR050655">
    <property type="entry name" value="Plant_B3_domain"/>
</dbReference>
<evidence type="ECO:0000313" key="7">
    <source>
        <dbReference type="EMBL" id="WJZ98481.1"/>
    </source>
</evidence>
<accession>A0ABY9CTL5</accession>
<dbReference type="CDD" id="cd10017">
    <property type="entry name" value="B3_DNA"/>
    <property type="match status" value="2"/>
</dbReference>
<dbReference type="EMBL" id="CP126658">
    <property type="protein sequence ID" value="WJZ98481.1"/>
    <property type="molecule type" value="Genomic_DNA"/>
</dbReference>
<protein>
    <recommendedName>
        <fullName evidence="6">TF-B3 domain-containing protein</fullName>
    </recommendedName>
</protein>
<evidence type="ECO:0000256" key="3">
    <source>
        <dbReference type="ARBA" id="ARBA00023125"/>
    </source>
</evidence>
<dbReference type="SUPFAM" id="SSF101936">
    <property type="entry name" value="DNA-binding pseudobarrel domain"/>
    <property type="match status" value="2"/>
</dbReference>
<dbReference type="InterPro" id="IPR015300">
    <property type="entry name" value="DNA-bd_pseudobarrel_sf"/>
</dbReference>
<dbReference type="Proteomes" id="UP001227230">
    <property type="component" value="Chromosome 11"/>
</dbReference>
<keyword evidence="3" id="KW-0238">DNA-binding</keyword>
<dbReference type="PROSITE" id="PS50863">
    <property type="entry name" value="B3"/>
    <property type="match status" value="2"/>
</dbReference>
<evidence type="ECO:0000313" key="8">
    <source>
        <dbReference type="Proteomes" id="UP001227230"/>
    </source>
</evidence>
<keyword evidence="5" id="KW-0539">Nucleus</keyword>
<name>A0ABY9CTL5_VITVI</name>
<evidence type="ECO:0000256" key="5">
    <source>
        <dbReference type="ARBA" id="ARBA00023242"/>
    </source>
</evidence>
<dbReference type="Gene3D" id="2.40.330.10">
    <property type="entry name" value="DNA-binding pseudobarrel domain"/>
    <property type="match status" value="2"/>
</dbReference>